<feature type="domain" description="LAMB1/2/3/4 helical" evidence="3">
    <location>
        <begin position="140"/>
        <end position="225"/>
    </location>
</feature>
<name>A0A2I0TIS6_LIMLA</name>
<dbReference type="OrthoDB" id="5985440at2759"/>
<dbReference type="InterPro" id="IPR056558">
    <property type="entry name" value="LAMB1-4_helical"/>
</dbReference>
<keyword evidence="1" id="KW-0175">Coiled coil</keyword>
<evidence type="ECO:0000256" key="1">
    <source>
        <dbReference type="SAM" id="Coils"/>
    </source>
</evidence>
<feature type="region of interest" description="Disordered" evidence="2">
    <location>
        <begin position="333"/>
        <end position="359"/>
    </location>
</feature>
<evidence type="ECO:0000313" key="5">
    <source>
        <dbReference type="Proteomes" id="UP000233556"/>
    </source>
</evidence>
<reference evidence="5" key="1">
    <citation type="submission" date="2017-11" db="EMBL/GenBank/DDBJ databases">
        <authorList>
            <person name="Lima N.C."/>
            <person name="Parody-Merino A.M."/>
            <person name="Battley P.F."/>
            <person name="Fidler A.E."/>
            <person name="Prosdocimi F."/>
        </authorList>
    </citation>
    <scope>NUCLEOTIDE SEQUENCE [LARGE SCALE GENOMIC DNA]</scope>
</reference>
<dbReference type="SUPFAM" id="SSF57997">
    <property type="entry name" value="Tropomyosin"/>
    <property type="match status" value="1"/>
</dbReference>
<keyword evidence="5" id="KW-1185">Reference proteome</keyword>
<dbReference type="CDD" id="cd22295">
    <property type="entry name" value="cc_LAMB_C"/>
    <property type="match status" value="1"/>
</dbReference>
<feature type="coiled-coil region" evidence="1">
    <location>
        <begin position="392"/>
        <end position="419"/>
    </location>
</feature>
<dbReference type="Pfam" id="PF23219">
    <property type="entry name" value="LAMB1"/>
    <property type="match status" value="1"/>
</dbReference>
<proteinExistence type="predicted"/>
<protein>
    <submittedName>
        <fullName evidence="4">Laminin subunit beta-2-like</fullName>
    </submittedName>
</protein>
<evidence type="ECO:0000313" key="4">
    <source>
        <dbReference type="EMBL" id="PKU33730.1"/>
    </source>
</evidence>
<organism evidence="4 5">
    <name type="scientific">Limosa lapponica baueri</name>
    <dbReference type="NCBI Taxonomy" id="1758121"/>
    <lineage>
        <taxon>Eukaryota</taxon>
        <taxon>Metazoa</taxon>
        <taxon>Chordata</taxon>
        <taxon>Craniata</taxon>
        <taxon>Vertebrata</taxon>
        <taxon>Euteleostomi</taxon>
        <taxon>Archelosauria</taxon>
        <taxon>Archosauria</taxon>
        <taxon>Dinosauria</taxon>
        <taxon>Saurischia</taxon>
        <taxon>Theropoda</taxon>
        <taxon>Coelurosauria</taxon>
        <taxon>Aves</taxon>
        <taxon>Neognathae</taxon>
        <taxon>Neoaves</taxon>
        <taxon>Charadriiformes</taxon>
        <taxon>Scolopacidae</taxon>
        <taxon>Limosa</taxon>
    </lineage>
</organism>
<sequence>MELDDFWKQVQELEQHLDQLAQADVRHRDQLAGLSRELGGLNRTTSHLQTLLGTVAAAGFSESYRSILASAEDSRQAEAVANGTAGELSEARATRRAAERVLRQRGDAFRRGTAAARKSLREAQKRVMGLSVTRINEKTQEVQELARGARSRAEEALGRSQAARSRAEKATAQLRDFIRRIKAFLAEEGADPGSIELVARQVLNISLPSSPGRIQELLREMRESIGQLEGVDAVLNSTAQGLAAAQGLLAQGQDARERAEGVRDELAGTQRALDAARVQVTAAGSALRSAKDAIRAAESRAKEAERRLQALERKESRAQQRLQELSRHVTTLQERGQDARRLAQQARDGAQRATAASGTLSQDLAQVTQRYVMLKSRVSGLAGVPGGALERVMRLTAEVQDLLDKANSTKRKLEELEQHFGANEQVMAAKVTRLQALEQQVWGLLEEIRERAKAYATC</sequence>
<accession>A0A2I0TIS6</accession>
<evidence type="ECO:0000259" key="3">
    <source>
        <dbReference type="Pfam" id="PF23219"/>
    </source>
</evidence>
<dbReference type="AlphaFoldDB" id="A0A2I0TIS6"/>
<reference evidence="5" key="2">
    <citation type="submission" date="2017-12" db="EMBL/GenBank/DDBJ databases">
        <title>Genome sequence of the Bar-tailed Godwit (Limosa lapponica baueri).</title>
        <authorList>
            <person name="Lima N.C.B."/>
            <person name="Parody-Merino A.M."/>
            <person name="Battley P.F."/>
            <person name="Fidler A.E."/>
            <person name="Prosdocimi F."/>
        </authorList>
    </citation>
    <scope>NUCLEOTIDE SEQUENCE [LARGE SCALE GENOMIC DNA]</scope>
</reference>
<dbReference type="Proteomes" id="UP000233556">
    <property type="component" value="Unassembled WGS sequence"/>
</dbReference>
<evidence type="ECO:0000256" key="2">
    <source>
        <dbReference type="SAM" id="MobiDB-lite"/>
    </source>
</evidence>
<dbReference type="EMBL" id="KZ509782">
    <property type="protein sequence ID" value="PKU33730.1"/>
    <property type="molecule type" value="Genomic_DNA"/>
</dbReference>
<gene>
    <name evidence="4" type="ORF">llap_15968</name>
</gene>